<keyword evidence="2" id="KW-1185">Reference proteome</keyword>
<reference evidence="1" key="1">
    <citation type="submission" date="2021-06" db="EMBL/GenBank/DDBJ databases">
        <authorList>
            <person name="Kallberg Y."/>
            <person name="Tangrot J."/>
            <person name="Rosling A."/>
        </authorList>
    </citation>
    <scope>NUCLEOTIDE SEQUENCE</scope>
    <source>
        <strain evidence="1">MT106</strain>
    </source>
</reference>
<name>A0A9N9FEW6_9GLOM</name>
<evidence type="ECO:0000313" key="2">
    <source>
        <dbReference type="Proteomes" id="UP000789831"/>
    </source>
</evidence>
<gene>
    <name evidence="1" type="ORF">AGERDE_LOCUS5701</name>
</gene>
<dbReference type="EMBL" id="CAJVPL010000802">
    <property type="protein sequence ID" value="CAG8530819.1"/>
    <property type="molecule type" value="Genomic_DNA"/>
</dbReference>
<evidence type="ECO:0000313" key="1">
    <source>
        <dbReference type="EMBL" id="CAG8530819.1"/>
    </source>
</evidence>
<comment type="caution">
    <text evidence="1">The sequence shown here is derived from an EMBL/GenBank/DDBJ whole genome shotgun (WGS) entry which is preliminary data.</text>
</comment>
<dbReference type="AlphaFoldDB" id="A0A9N9FEW6"/>
<dbReference type="Proteomes" id="UP000789831">
    <property type="component" value="Unassembled WGS sequence"/>
</dbReference>
<accession>A0A9N9FEW6</accession>
<sequence>MNTIKRKVVMITNYSVEAKSETSPNSSLCFFQLIDTDSYDTFFDEYRILDDFDSFTNRGHNYTLHNFPEAYDKDLVQAEKDLDEEKFENKEKAIDDKIEARIKELRTTELSVII</sequence>
<organism evidence="1 2">
    <name type="scientific">Ambispora gerdemannii</name>
    <dbReference type="NCBI Taxonomy" id="144530"/>
    <lineage>
        <taxon>Eukaryota</taxon>
        <taxon>Fungi</taxon>
        <taxon>Fungi incertae sedis</taxon>
        <taxon>Mucoromycota</taxon>
        <taxon>Glomeromycotina</taxon>
        <taxon>Glomeromycetes</taxon>
        <taxon>Archaeosporales</taxon>
        <taxon>Ambisporaceae</taxon>
        <taxon>Ambispora</taxon>
    </lineage>
</organism>
<proteinExistence type="predicted"/>
<protein>
    <submittedName>
        <fullName evidence="1">10212_t:CDS:1</fullName>
    </submittedName>
</protein>